<evidence type="ECO:0000313" key="2">
    <source>
        <dbReference type="Proteomes" id="UP000657385"/>
    </source>
</evidence>
<sequence>MTVDPRHWRQPLPARLPIAGHVIRIAWCAVEQDPHKLLLLSFGIERCDLLVVPPQTDPTTAARLMAAATDPATRQTASALLAAAVALAANTWESDGGVLARASLRLGQAQPARHSAADCTVEHLKARFEQEGTFGDAELWARQLARAAEARGGSLGLEALAEETGLTYEQIGAGTLWQLLCWKGSSPWPR</sequence>
<protein>
    <submittedName>
        <fullName evidence="1">Uncharacterized protein</fullName>
    </submittedName>
</protein>
<keyword evidence="2" id="KW-1185">Reference proteome</keyword>
<name>A0A931AXA4_9ACTN</name>
<dbReference type="InterPro" id="IPR046036">
    <property type="entry name" value="DUF5994"/>
</dbReference>
<reference evidence="1" key="1">
    <citation type="submission" date="2020-11" db="EMBL/GenBank/DDBJ databases">
        <title>Isolation and identification of active actinomycetes.</title>
        <authorList>
            <person name="Yu B."/>
        </authorList>
    </citation>
    <scope>NUCLEOTIDE SEQUENCE</scope>
    <source>
        <strain evidence="1">NEAU-YB345</strain>
    </source>
</reference>
<organism evidence="1 2">
    <name type="scientific">Streptacidiphilus fuscans</name>
    <dbReference type="NCBI Taxonomy" id="2789292"/>
    <lineage>
        <taxon>Bacteria</taxon>
        <taxon>Bacillati</taxon>
        <taxon>Actinomycetota</taxon>
        <taxon>Actinomycetes</taxon>
        <taxon>Kitasatosporales</taxon>
        <taxon>Streptomycetaceae</taxon>
        <taxon>Streptacidiphilus</taxon>
    </lineage>
</organism>
<dbReference type="Pfam" id="PF19457">
    <property type="entry name" value="DUF5994"/>
    <property type="match status" value="1"/>
</dbReference>
<dbReference type="EMBL" id="JADPRT010000001">
    <property type="protein sequence ID" value="MBF9066564.1"/>
    <property type="molecule type" value="Genomic_DNA"/>
</dbReference>
<dbReference type="AlphaFoldDB" id="A0A931AXA4"/>
<comment type="caution">
    <text evidence="1">The sequence shown here is derived from an EMBL/GenBank/DDBJ whole genome shotgun (WGS) entry which is preliminary data.</text>
</comment>
<gene>
    <name evidence="1" type="ORF">I2501_00760</name>
</gene>
<proteinExistence type="predicted"/>
<dbReference type="Proteomes" id="UP000657385">
    <property type="component" value="Unassembled WGS sequence"/>
</dbReference>
<accession>A0A931AXA4</accession>
<evidence type="ECO:0000313" key="1">
    <source>
        <dbReference type="EMBL" id="MBF9066564.1"/>
    </source>
</evidence>